<dbReference type="FunFam" id="3.30.310.10:FF:000009">
    <property type="entry name" value="TatA box-binding protein-like protein 1"/>
    <property type="match status" value="1"/>
</dbReference>
<evidence type="ECO:0000256" key="5">
    <source>
        <dbReference type="ARBA" id="ARBA00023015"/>
    </source>
</evidence>
<protein>
    <recommendedName>
        <fullName evidence="9">TATA box-binding protein-like 1</fullName>
    </recommendedName>
    <alternativeName>
        <fullName evidence="10">TBP-like factor</fullName>
    </alternativeName>
</protein>
<evidence type="ECO:0000256" key="9">
    <source>
        <dbReference type="ARBA" id="ARBA00023474"/>
    </source>
</evidence>
<feature type="compositionally biased region" description="Polar residues" evidence="11">
    <location>
        <begin position="19"/>
        <end position="30"/>
    </location>
</feature>
<dbReference type="FunFam" id="3.30.310.10:FF:000005">
    <property type="entry name" value="TATA box-binding protein-like 1"/>
    <property type="match status" value="1"/>
</dbReference>
<dbReference type="Proteomes" id="UP000683360">
    <property type="component" value="Unassembled WGS sequence"/>
</dbReference>
<gene>
    <name evidence="12" type="ORF">MEDL_8680</name>
</gene>
<evidence type="ECO:0000256" key="8">
    <source>
        <dbReference type="ARBA" id="ARBA00023242"/>
    </source>
</evidence>
<dbReference type="Gene3D" id="3.30.310.10">
    <property type="entry name" value="TATA-Binding Protein"/>
    <property type="match status" value="2"/>
</dbReference>
<dbReference type="CDD" id="cd04517">
    <property type="entry name" value="TLF"/>
    <property type="match status" value="1"/>
</dbReference>
<dbReference type="InterPro" id="IPR000814">
    <property type="entry name" value="TBP"/>
</dbReference>
<keyword evidence="8" id="KW-0539">Nucleus</keyword>
<dbReference type="SUPFAM" id="SSF55945">
    <property type="entry name" value="TATA-box binding protein-like"/>
    <property type="match status" value="2"/>
</dbReference>
<keyword evidence="4" id="KW-0963">Cytoplasm</keyword>
<evidence type="ECO:0000256" key="4">
    <source>
        <dbReference type="ARBA" id="ARBA00022490"/>
    </source>
</evidence>
<dbReference type="InterPro" id="IPR012295">
    <property type="entry name" value="TBP_dom_sf"/>
</dbReference>
<accession>A0A8S3QDM8</accession>
<keyword evidence="13" id="KW-1185">Reference proteome</keyword>
<keyword evidence="7" id="KW-0804">Transcription</keyword>
<comment type="subcellular location">
    <subcellularLocation>
        <location evidence="2">Cytoplasm</location>
    </subcellularLocation>
    <subcellularLocation>
        <location evidence="1">Nucleus</location>
    </subcellularLocation>
</comment>
<evidence type="ECO:0000256" key="10">
    <source>
        <dbReference type="ARBA" id="ARBA00033173"/>
    </source>
</evidence>
<dbReference type="EMBL" id="CAJPWZ010000460">
    <property type="protein sequence ID" value="CAG2193572.1"/>
    <property type="molecule type" value="Genomic_DNA"/>
</dbReference>
<evidence type="ECO:0000256" key="1">
    <source>
        <dbReference type="ARBA" id="ARBA00004123"/>
    </source>
</evidence>
<evidence type="ECO:0000256" key="6">
    <source>
        <dbReference type="ARBA" id="ARBA00023125"/>
    </source>
</evidence>
<dbReference type="Pfam" id="PF00352">
    <property type="entry name" value="TBP"/>
    <property type="match status" value="2"/>
</dbReference>
<dbReference type="OrthoDB" id="2127950at2759"/>
<evidence type="ECO:0000313" key="13">
    <source>
        <dbReference type="Proteomes" id="UP000683360"/>
    </source>
</evidence>
<dbReference type="PRINTS" id="PR00686">
    <property type="entry name" value="TIFACTORIID"/>
</dbReference>
<comment type="caution">
    <text evidence="12">The sequence shown here is derived from an EMBL/GenBank/DDBJ whole genome shotgun (WGS) entry which is preliminary data.</text>
</comment>
<evidence type="ECO:0000256" key="11">
    <source>
        <dbReference type="SAM" id="MobiDB-lite"/>
    </source>
</evidence>
<keyword evidence="5" id="KW-0805">Transcription regulation</keyword>
<reference evidence="12" key="1">
    <citation type="submission" date="2021-03" db="EMBL/GenBank/DDBJ databases">
        <authorList>
            <person name="Bekaert M."/>
        </authorList>
    </citation>
    <scope>NUCLEOTIDE SEQUENCE</scope>
</reference>
<evidence type="ECO:0000313" key="12">
    <source>
        <dbReference type="EMBL" id="CAG2193572.1"/>
    </source>
</evidence>
<dbReference type="GO" id="GO:0005737">
    <property type="term" value="C:cytoplasm"/>
    <property type="evidence" value="ECO:0007669"/>
    <property type="project" value="UniProtKB-SubCell"/>
</dbReference>
<dbReference type="GO" id="GO:0006352">
    <property type="term" value="P:DNA-templated transcription initiation"/>
    <property type="evidence" value="ECO:0007669"/>
    <property type="project" value="InterPro"/>
</dbReference>
<evidence type="ECO:0000256" key="7">
    <source>
        <dbReference type="ARBA" id="ARBA00023163"/>
    </source>
</evidence>
<evidence type="ECO:0000256" key="3">
    <source>
        <dbReference type="ARBA" id="ARBA00005560"/>
    </source>
</evidence>
<dbReference type="InterPro" id="IPR015445">
    <property type="entry name" value="TBP-like"/>
</dbReference>
<feature type="region of interest" description="Disordered" evidence="11">
    <location>
        <begin position="253"/>
        <end position="272"/>
    </location>
</feature>
<dbReference type="PANTHER" id="PTHR10126">
    <property type="entry name" value="TATA-BOX BINDING PROTEIN"/>
    <property type="match status" value="1"/>
</dbReference>
<name>A0A8S3QDM8_MYTED</name>
<sequence length="272" mass="30727">MTDVQIEGAVPLLDPSSLKVENSTNNNQNGVETEVEEAEDDTPCIDIIINNVVCTFSTRCHLNLRTVAMEGVNVEYKREQGMCNMRIRRPYTTASIWSSGKITCTGATSEPYAKIAARKFARQLQRIGFDVKFTNFKVVNVLGTCSMPFKIKVADMARKYPREVSYEPELHPGATYRIKEPKATLKIFTTGSITVTAPCVDNVQSAIEHIFPLVAEFKAVKSEVNAELLMKEAKFIQKHRVIKPKRPITKFEEDLEYEDSSEEDFDSEEDQD</sequence>
<proteinExistence type="inferred from homology"/>
<organism evidence="12 13">
    <name type="scientific">Mytilus edulis</name>
    <name type="common">Blue mussel</name>
    <dbReference type="NCBI Taxonomy" id="6550"/>
    <lineage>
        <taxon>Eukaryota</taxon>
        <taxon>Metazoa</taxon>
        <taxon>Spiralia</taxon>
        <taxon>Lophotrochozoa</taxon>
        <taxon>Mollusca</taxon>
        <taxon>Bivalvia</taxon>
        <taxon>Autobranchia</taxon>
        <taxon>Pteriomorphia</taxon>
        <taxon>Mytilida</taxon>
        <taxon>Mytiloidea</taxon>
        <taxon>Mytilidae</taxon>
        <taxon>Mytilinae</taxon>
        <taxon>Mytilus</taxon>
    </lineage>
</organism>
<keyword evidence="6" id="KW-0238">DNA-binding</keyword>
<evidence type="ECO:0000256" key="2">
    <source>
        <dbReference type="ARBA" id="ARBA00004496"/>
    </source>
</evidence>
<feature type="region of interest" description="Disordered" evidence="11">
    <location>
        <begin position="16"/>
        <end position="36"/>
    </location>
</feature>
<dbReference type="GO" id="GO:0005634">
    <property type="term" value="C:nucleus"/>
    <property type="evidence" value="ECO:0007669"/>
    <property type="project" value="UniProtKB-SubCell"/>
</dbReference>
<comment type="similarity">
    <text evidence="3">Belongs to the TBP family.</text>
</comment>
<dbReference type="AlphaFoldDB" id="A0A8S3QDM8"/>
<dbReference type="GO" id="GO:0003677">
    <property type="term" value="F:DNA binding"/>
    <property type="evidence" value="ECO:0007669"/>
    <property type="project" value="UniProtKB-KW"/>
</dbReference>